<evidence type="ECO:0000313" key="12">
    <source>
        <dbReference type="Proteomes" id="UP000636394"/>
    </source>
</evidence>
<evidence type="ECO:0000256" key="3">
    <source>
        <dbReference type="ARBA" id="ARBA00022679"/>
    </source>
</evidence>
<evidence type="ECO:0000313" key="11">
    <source>
        <dbReference type="EMBL" id="QTU84748.1"/>
    </source>
</evidence>
<dbReference type="Proteomes" id="UP000636394">
    <property type="component" value="Unassembled WGS sequence"/>
</dbReference>
<evidence type="ECO:0000259" key="9">
    <source>
        <dbReference type="PROSITE" id="PS50146"/>
    </source>
</evidence>
<dbReference type="GO" id="GO:0008654">
    <property type="term" value="P:phospholipid biosynthetic process"/>
    <property type="evidence" value="ECO:0007669"/>
    <property type="project" value="UniProtKB-KW"/>
</dbReference>
<dbReference type="InterPro" id="IPR016064">
    <property type="entry name" value="NAD/diacylglycerol_kinase_sf"/>
</dbReference>
<dbReference type="Pfam" id="PF19279">
    <property type="entry name" value="YegS_C"/>
    <property type="match status" value="1"/>
</dbReference>
<dbReference type="Gene3D" id="3.40.50.10330">
    <property type="entry name" value="Probable inorganic polyphosphate/atp-NAD kinase, domain 1"/>
    <property type="match status" value="1"/>
</dbReference>
<keyword evidence="12" id="KW-1185">Reference proteome</keyword>
<reference evidence="10 12" key="1">
    <citation type="submission" date="2019-11" db="EMBL/GenBank/DDBJ databases">
        <title>Eggerthellaceae novel genus isolated from the rectal contents of marmort.</title>
        <authorList>
            <person name="Zhang G."/>
        </authorList>
    </citation>
    <scope>NUCLEOTIDE SEQUENCE [LARGE SCALE GENOMIC DNA]</scope>
    <source>
        <strain evidence="12">zg-886</strain>
        <strain evidence="10">Zg-886</strain>
    </source>
</reference>
<evidence type="ECO:0000256" key="8">
    <source>
        <dbReference type="ARBA" id="ARBA00023264"/>
    </source>
</evidence>
<dbReference type="EMBL" id="WPCR01000012">
    <property type="protein sequence ID" value="NHM14847.1"/>
    <property type="molecule type" value="Genomic_DNA"/>
</dbReference>
<dbReference type="GO" id="GO:0005524">
    <property type="term" value="F:ATP binding"/>
    <property type="evidence" value="ECO:0007669"/>
    <property type="project" value="UniProtKB-KW"/>
</dbReference>
<name>A0A9E6MRI2_9ACTN</name>
<dbReference type="InterPro" id="IPR050187">
    <property type="entry name" value="Lipid_Phosphate_FormReg"/>
</dbReference>
<keyword evidence="6" id="KW-0067">ATP-binding</keyword>
<dbReference type="SUPFAM" id="SSF111331">
    <property type="entry name" value="NAD kinase/diacylglycerol kinase-like"/>
    <property type="match status" value="1"/>
</dbReference>
<dbReference type="PROSITE" id="PS50146">
    <property type="entry name" value="DAGK"/>
    <property type="match status" value="1"/>
</dbReference>
<dbReference type="InterPro" id="IPR045540">
    <property type="entry name" value="YegS/DAGK_C"/>
</dbReference>
<dbReference type="KEGG" id="ebz:J7S26_02150"/>
<evidence type="ECO:0000256" key="5">
    <source>
        <dbReference type="ARBA" id="ARBA00022777"/>
    </source>
</evidence>
<dbReference type="RefSeq" id="WP_166340272.1">
    <property type="nucleotide sequence ID" value="NZ_CP072829.1"/>
</dbReference>
<evidence type="ECO:0000256" key="6">
    <source>
        <dbReference type="ARBA" id="ARBA00022840"/>
    </source>
</evidence>
<dbReference type="NCBIfam" id="TIGR00147">
    <property type="entry name" value="YegS/Rv2252/BmrU family lipid kinase"/>
    <property type="match status" value="1"/>
</dbReference>
<dbReference type="Pfam" id="PF00781">
    <property type="entry name" value="DAGK_cat"/>
    <property type="match status" value="1"/>
</dbReference>
<organism evidence="11 13">
    <name type="scientific">Xiamenia xianingshaonis</name>
    <dbReference type="NCBI Taxonomy" id="2682776"/>
    <lineage>
        <taxon>Bacteria</taxon>
        <taxon>Bacillati</taxon>
        <taxon>Actinomycetota</taxon>
        <taxon>Coriobacteriia</taxon>
        <taxon>Eggerthellales</taxon>
        <taxon>Eggerthellaceae</taxon>
        <taxon>Xiamenia</taxon>
    </lineage>
</organism>
<dbReference type="PANTHER" id="PTHR12358">
    <property type="entry name" value="SPHINGOSINE KINASE"/>
    <property type="match status" value="1"/>
</dbReference>
<protein>
    <submittedName>
        <fullName evidence="11">Diacylglycerol kinase family lipid kinase</fullName>
    </submittedName>
    <submittedName>
        <fullName evidence="10">YegS/Rv2252/BmrU family lipid kinase</fullName>
    </submittedName>
</protein>
<dbReference type="InterPro" id="IPR001206">
    <property type="entry name" value="Diacylglycerol_kinase_cat_dom"/>
</dbReference>
<reference evidence="11" key="2">
    <citation type="submission" date="2021-04" db="EMBL/GenBank/DDBJ databases">
        <title>Novel species in family Eggerthellaceae.</title>
        <authorList>
            <person name="Zhang G."/>
        </authorList>
    </citation>
    <scope>NUCLEOTIDE SEQUENCE</scope>
    <source>
        <strain evidence="11">Zg-886</strain>
    </source>
</reference>
<comment type="cofactor">
    <cofactor evidence="1">
        <name>Mg(2+)</name>
        <dbReference type="ChEBI" id="CHEBI:18420"/>
    </cofactor>
</comment>
<dbReference type="InterPro" id="IPR005218">
    <property type="entry name" value="Diacylglycerol/lipid_kinase"/>
</dbReference>
<dbReference type="Gene3D" id="2.60.200.40">
    <property type="match status" value="1"/>
</dbReference>
<keyword evidence="7" id="KW-0594">Phospholipid biosynthesis</keyword>
<dbReference type="Proteomes" id="UP000671910">
    <property type="component" value="Chromosome"/>
</dbReference>
<dbReference type="EMBL" id="CP072829">
    <property type="protein sequence ID" value="QTU84748.1"/>
    <property type="molecule type" value="Genomic_DNA"/>
</dbReference>
<sequence length="309" mass="33500">MTTSWGNTLLIANPVAQNGRSASLVDRVAGLLRGRLPRDSFRVELTKRAGHAVDIAREAQGVDTVLVLGGDGIVHEAANGLMARPADDRPVLGVIASGSGNDFAKAIGIPFEVEQACETLLACEPRSIDVGQVNDRFFVETLSFGLDAAIALDTVVRRKKTGRTGTALYMESGFDQLLHHLDTFDYALRVDNGETKLGQSITFAVQNGPYYGGGFKVCPDAQLDDGAFDLCIAHPPIGVLRACWLFLQAKDGRHTKSRQVEMLRATSLHLEFSEEPPAQTDGERLRGTSFDVRMHPSALRVLAPRFNAE</sequence>
<proteinExistence type="inferred from homology"/>
<accession>A0A9E6MRI2</accession>
<dbReference type="GO" id="GO:0016301">
    <property type="term" value="F:kinase activity"/>
    <property type="evidence" value="ECO:0007669"/>
    <property type="project" value="UniProtKB-KW"/>
</dbReference>
<keyword evidence="7" id="KW-0444">Lipid biosynthesis</keyword>
<evidence type="ECO:0000256" key="4">
    <source>
        <dbReference type="ARBA" id="ARBA00022741"/>
    </source>
</evidence>
<evidence type="ECO:0000313" key="10">
    <source>
        <dbReference type="EMBL" id="NHM14847.1"/>
    </source>
</evidence>
<keyword evidence="7" id="KW-0443">Lipid metabolism</keyword>
<dbReference type="InterPro" id="IPR017438">
    <property type="entry name" value="ATP-NAD_kinase_N"/>
</dbReference>
<gene>
    <name evidence="10" type="ORF">GMI68_08785</name>
    <name evidence="11" type="ORF">J7S26_02150</name>
</gene>
<evidence type="ECO:0000256" key="2">
    <source>
        <dbReference type="ARBA" id="ARBA00005983"/>
    </source>
</evidence>
<feature type="domain" description="DAGKc" evidence="9">
    <location>
        <begin position="3"/>
        <end position="137"/>
    </location>
</feature>
<keyword evidence="3" id="KW-0808">Transferase</keyword>
<dbReference type="PANTHER" id="PTHR12358:SF54">
    <property type="entry name" value="SPHINGOSINE KINASE RELATED PROTEIN"/>
    <property type="match status" value="1"/>
</dbReference>
<keyword evidence="4" id="KW-0547">Nucleotide-binding</keyword>
<dbReference type="SMART" id="SM00046">
    <property type="entry name" value="DAGKc"/>
    <property type="match status" value="1"/>
</dbReference>
<dbReference type="AlphaFoldDB" id="A0A9E6MRI2"/>
<comment type="similarity">
    <text evidence="2">Belongs to the diacylglycerol/lipid kinase family.</text>
</comment>
<keyword evidence="8" id="KW-1208">Phospholipid metabolism</keyword>
<evidence type="ECO:0000256" key="1">
    <source>
        <dbReference type="ARBA" id="ARBA00001946"/>
    </source>
</evidence>
<evidence type="ECO:0000256" key="7">
    <source>
        <dbReference type="ARBA" id="ARBA00023209"/>
    </source>
</evidence>
<keyword evidence="5 11" id="KW-0418">Kinase</keyword>
<evidence type="ECO:0000313" key="13">
    <source>
        <dbReference type="Proteomes" id="UP000671910"/>
    </source>
</evidence>